<evidence type="ECO:0000256" key="5">
    <source>
        <dbReference type="ARBA" id="ARBA00023136"/>
    </source>
</evidence>
<keyword evidence="2" id="KW-1003">Cell membrane</keyword>
<proteinExistence type="predicted"/>
<comment type="subcellular location">
    <subcellularLocation>
        <location evidence="1">Cell membrane</location>
        <topology evidence="1">Multi-pass membrane protein</topology>
    </subcellularLocation>
</comment>
<dbReference type="RefSeq" id="WP_231487211.1">
    <property type="nucleotide sequence ID" value="NZ_BAAAZO010000003.1"/>
</dbReference>
<feature type="transmembrane region" description="Helical" evidence="7">
    <location>
        <begin position="226"/>
        <end position="250"/>
    </location>
</feature>
<feature type="transmembrane region" description="Helical" evidence="7">
    <location>
        <begin position="360"/>
        <end position="380"/>
    </location>
</feature>
<dbReference type="InterPro" id="IPR000731">
    <property type="entry name" value="SSD"/>
</dbReference>
<keyword evidence="3 7" id="KW-0812">Transmembrane</keyword>
<dbReference type="SUPFAM" id="SSF82866">
    <property type="entry name" value="Multidrug efflux transporter AcrB transmembrane domain"/>
    <property type="match status" value="2"/>
</dbReference>
<dbReference type="Gene3D" id="1.20.1640.10">
    <property type="entry name" value="Multidrug efflux transporter AcrB transmembrane domain"/>
    <property type="match status" value="2"/>
</dbReference>
<dbReference type="PROSITE" id="PS50156">
    <property type="entry name" value="SSD"/>
    <property type="match status" value="1"/>
</dbReference>
<feature type="transmembrane region" description="Helical" evidence="7">
    <location>
        <begin position="506"/>
        <end position="522"/>
    </location>
</feature>
<feature type="transmembrane region" description="Helical" evidence="7">
    <location>
        <begin position="12"/>
        <end position="33"/>
    </location>
</feature>
<comment type="caution">
    <text evidence="9">The sequence shown here is derived from an EMBL/GenBank/DDBJ whole genome shotgun (WGS) entry which is preliminary data.</text>
</comment>
<sequence>MSRTATFAVRHRWWVIGFWLVMLVAGAGASSVVPDRLSFDFSLPGQEGYETSVKLAEAYGIAGDMSSVPVYTAPDGDISGHRNEIARIDAALADLPGAQVIGYAGTGDERFLTDDGRSAFSLLFTPTPEGFADPMAGQITSTLAQAGQGSGLDVRLTGYQALSTSSADSTEGPSVLVETLVGAFGALIVLIFVFASFLALVPLLIAAVAILSTFLVVLGLTEITDVSFVVQFLVALIGLGVAIDYSLLVVSRWREERAHGATNDDAVVTAVRTAGHAVLASGVTVAISLIALILVPVPLLRSMGFGGMLIPLMSTLVVLTLLPALLSLVGPRVDWPRIRRESKASRGWSAWARGVVRFRWVAAGVGVAVLALAIAPVFGLQFGMTSSASLADSGPAHDALSDLGEGGVGSGVLSPISAVVASPADVPAIVEAAGQVDGVRMVVPLDPSSSGPVDVIVVPDDETVDNNSVAITDDVREAVSGLPGYEGLAGAGPIVQDYQNAVYDRFPLVLALIALITFVLLMRTFRSVLLPLKAVALNLVSVAAVFGLATFFWQEGHGSQALFGVTETGAMEFWLPVLIFAFLFGLSMDYEVFLLARMREEYDRTGSTSRAVVEGLGRTGRLITSAALILFFSFAALASAPDTDIKVLATSLGVGILLDATVVRSLLVPALVSLFGQYNWWLPVWLARLLRVEPSPLRPDAPAVSEIEDDGERRPVSVP</sequence>
<feature type="domain" description="SSD" evidence="8">
    <location>
        <begin position="194"/>
        <end position="328"/>
    </location>
</feature>
<dbReference type="Proteomes" id="UP001501074">
    <property type="component" value="Unassembled WGS sequence"/>
</dbReference>
<keyword evidence="10" id="KW-1185">Reference proteome</keyword>
<dbReference type="Pfam" id="PF03176">
    <property type="entry name" value="MMPL"/>
    <property type="match status" value="2"/>
</dbReference>
<feature type="region of interest" description="Disordered" evidence="6">
    <location>
        <begin position="698"/>
        <end position="719"/>
    </location>
</feature>
<feature type="transmembrane region" description="Helical" evidence="7">
    <location>
        <begin position="622"/>
        <end position="641"/>
    </location>
</feature>
<accession>A0ABP6ZBR6</accession>
<feature type="transmembrane region" description="Helical" evidence="7">
    <location>
        <begin position="573"/>
        <end position="596"/>
    </location>
</feature>
<evidence type="ECO:0000256" key="3">
    <source>
        <dbReference type="ARBA" id="ARBA00022692"/>
    </source>
</evidence>
<dbReference type="PANTHER" id="PTHR33406">
    <property type="entry name" value="MEMBRANE PROTEIN MJ1562-RELATED"/>
    <property type="match status" value="1"/>
</dbReference>
<dbReference type="PANTHER" id="PTHR33406:SF13">
    <property type="entry name" value="MEMBRANE PROTEIN YDFJ"/>
    <property type="match status" value="1"/>
</dbReference>
<feature type="transmembrane region" description="Helical" evidence="7">
    <location>
        <begin position="201"/>
        <end position="220"/>
    </location>
</feature>
<reference evidence="10" key="1">
    <citation type="journal article" date="2019" name="Int. J. Syst. Evol. Microbiol.">
        <title>The Global Catalogue of Microorganisms (GCM) 10K type strain sequencing project: providing services to taxonomists for standard genome sequencing and annotation.</title>
        <authorList>
            <consortium name="The Broad Institute Genomics Platform"/>
            <consortium name="The Broad Institute Genome Sequencing Center for Infectious Disease"/>
            <person name="Wu L."/>
            <person name="Ma J."/>
        </authorList>
    </citation>
    <scope>NUCLEOTIDE SEQUENCE [LARGE SCALE GENOMIC DNA]</scope>
    <source>
        <strain evidence="10">JCM 16902</strain>
    </source>
</reference>
<evidence type="ECO:0000256" key="6">
    <source>
        <dbReference type="SAM" id="MobiDB-lite"/>
    </source>
</evidence>
<feature type="transmembrane region" description="Helical" evidence="7">
    <location>
        <begin position="175"/>
        <end position="194"/>
    </location>
</feature>
<name>A0ABP6ZBR6_9ACTN</name>
<feature type="transmembrane region" description="Helical" evidence="7">
    <location>
        <begin position="661"/>
        <end position="681"/>
    </location>
</feature>
<evidence type="ECO:0000313" key="10">
    <source>
        <dbReference type="Proteomes" id="UP001501074"/>
    </source>
</evidence>
<gene>
    <name evidence="9" type="ORF">GCM10022223_19090</name>
</gene>
<evidence type="ECO:0000313" key="9">
    <source>
        <dbReference type="EMBL" id="GAA3603624.1"/>
    </source>
</evidence>
<protein>
    <submittedName>
        <fullName evidence="9">MMPL family transporter</fullName>
    </submittedName>
</protein>
<evidence type="ECO:0000256" key="2">
    <source>
        <dbReference type="ARBA" id="ARBA00022475"/>
    </source>
</evidence>
<evidence type="ECO:0000256" key="7">
    <source>
        <dbReference type="SAM" id="Phobius"/>
    </source>
</evidence>
<organism evidence="9 10">
    <name type="scientific">Kineosporia mesophila</name>
    <dbReference type="NCBI Taxonomy" id="566012"/>
    <lineage>
        <taxon>Bacteria</taxon>
        <taxon>Bacillati</taxon>
        <taxon>Actinomycetota</taxon>
        <taxon>Actinomycetes</taxon>
        <taxon>Kineosporiales</taxon>
        <taxon>Kineosporiaceae</taxon>
        <taxon>Kineosporia</taxon>
    </lineage>
</organism>
<feature type="transmembrane region" description="Helical" evidence="7">
    <location>
        <begin position="309"/>
        <end position="330"/>
    </location>
</feature>
<keyword evidence="4 7" id="KW-1133">Transmembrane helix</keyword>
<feature type="transmembrane region" description="Helical" evidence="7">
    <location>
        <begin position="534"/>
        <end position="553"/>
    </location>
</feature>
<feature type="transmembrane region" description="Helical" evidence="7">
    <location>
        <begin position="277"/>
        <end position="297"/>
    </location>
</feature>
<dbReference type="EMBL" id="BAAAZO010000003">
    <property type="protein sequence ID" value="GAA3603624.1"/>
    <property type="molecule type" value="Genomic_DNA"/>
</dbReference>
<evidence type="ECO:0000256" key="1">
    <source>
        <dbReference type="ARBA" id="ARBA00004651"/>
    </source>
</evidence>
<evidence type="ECO:0000259" key="8">
    <source>
        <dbReference type="PROSITE" id="PS50156"/>
    </source>
</evidence>
<dbReference type="InterPro" id="IPR050545">
    <property type="entry name" value="Mycobact_MmpL"/>
</dbReference>
<dbReference type="InterPro" id="IPR004869">
    <property type="entry name" value="MMPL_dom"/>
</dbReference>
<keyword evidence="5 7" id="KW-0472">Membrane</keyword>
<evidence type="ECO:0000256" key="4">
    <source>
        <dbReference type="ARBA" id="ARBA00022989"/>
    </source>
</evidence>